<evidence type="ECO:0000256" key="3">
    <source>
        <dbReference type="ARBA" id="ARBA00022670"/>
    </source>
</evidence>
<comment type="caution">
    <text evidence="9">The sequence shown here is derived from an EMBL/GenBank/DDBJ whole genome shotgun (WGS) entry which is preliminary data.</text>
</comment>
<feature type="transmembrane region" description="Helical" evidence="8">
    <location>
        <begin position="74"/>
        <end position="101"/>
    </location>
</feature>
<dbReference type="InterPro" id="IPR026392">
    <property type="entry name" value="Exo/Archaeosortase_dom"/>
</dbReference>
<proteinExistence type="predicted"/>
<keyword evidence="5" id="KW-0378">Hydrolase</keyword>
<accession>A0ABP9UN22</accession>
<evidence type="ECO:0000256" key="5">
    <source>
        <dbReference type="ARBA" id="ARBA00022801"/>
    </source>
</evidence>
<dbReference type="NCBIfam" id="TIGR04178">
    <property type="entry name" value="exo_archaeo"/>
    <property type="match status" value="1"/>
</dbReference>
<evidence type="ECO:0000313" key="10">
    <source>
        <dbReference type="Proteomes" id="UP001476282"/>
    </source>
</evidence>
<evidence type="ECO:0000313" key="9">
    <source>
        <dbReference type="EMBL" id="GAA5482975.1"/>
    </source>
</evidence>
<dbReference type="Pfam" id="PF09721">
    <property type="entry name" value="Exosortase_EpsH"/>
    <property type="match status" value="1"/>
</dbReference>
<keyword evidence="6 8" id="KW-1133">Transmembrane helix</keyword>
<dbReference type="RefSeq" id="WP_353567101.1">
    <property type="nucleotide sequence ID" value="NZ_BAABRI010000011.1"/>
</dbReference>
<keyword evidence="3" id="KW-0645">Protease</keyword>
<keyword evidence="4 8" id="KW-0812">Transmembrane</keyword>
<sequence>MNSIAATPERRWAHGTPARWLLAAIFPLIWLLDRSWWQLSPDVLVVAAILPLAWKLAAAHPATEGPRPRLVVPAAVLLALGIITSRMSVMAFAWAWLAVVFFLPKSAIPAGRLWLLVAGAFPWVLTDGNTLGWLFRLSGANLTARIFEATGYEVIAHGTELTIGGVPISVEAACGGMKLLQVLMSGGLALTALRFPRSRAFWIMVALLPALAWAANTLRIIVITAWGLAHGVASAAGAFHTWGAMVVIVAMLAGYLALAALVAKRFPLSRP</sequence>
<dbReference type="EMBL" id="BAABRI010000011">
    <property type="protein sequence ID" value="GAA5482975.1"/>
    <property type="molecule type" value="Genomic_DNA"/>
</dbReference>
<dbReference type="InterPro" id="IPR019127">
    <property type="entry name" value="Exosortase"/>
</dbReference>
<comment type="subcellular location">
    <subcellularLocation>
        <location evidence="1">Cell membrane</location>
        <topology evidence="1">Multi-pass membrane protein</topology>
    </subcellularLocation>
</comment>
<evidence type="ECO:0008006" key="11">
    <source>
        <dbReference type="Google" id="ProtNLM"/>
    </source>
</evidence>
<organism evidence="9 10">
    <name type="scientific">Haloferula sargassicola</name>
    <dbReference type="NCBI Taxonomy" id="490096"/>
    <lineage>
        <taxon>Bacteria</taxon>
        <taxon>Pseudomonadati</taxon>
        <taxon>Verrucomicrobiota</taxon>
        <taxon>Verrucomicrobiia</taxon>
        <taxon>Verrucomicrobiales</taxon>
        <taxon>Verrucomicrobiaceae</taxon>
        <taxon>Haloferula</taxon>
    </lineage>
</organism>
<evidence type="ECO:0000256" key="1">
    <source>
        <dbReference type="ARBA" id="ARBA00004651"/>
    </source>
</evidence>
<keyword evidence="10" id="KW-1185">Reference proteome</keyword>
<keyword evidence="7 8" id="KW-0472">Membrane</keyword>
<protein>
    <recommendedName>
        <fullName evidence="11">Exosortase/archaeosortase family protein</fullName>
    </recommendedName>
</protein>
<reference evidence="9 10" key="1">
    <citation type="submission" date="2024-02" db="EMBL/GenBank/DDBJ databases">
        <title>Haloferula sargassicola NBRC 104335.</title>
        <authorList>
            <person name="Ichikawa N."/>
            <person name="Katano-Makiyama Y."/>
            <person name="Hidaka K."/>
        </authorList>
    </citation>
    <scope>NUCLEOTIDE SEQUENCE [LARGE SCALE GENOMIC DNA]</scope>
    <source>
        <strain evidence="9 10">NBRC 104335</strain>
    </source>
</reference>
<evidence type="ECO:0000256" key="7">
    <source>
        <dbReference type="ARBA" id="ARBA00023136"/>
    </source>
</evidence>
<feature type="transmembrane region" description="Helical" evidence="8">
    <location>
        <begin position="113"/>
        <end position="135"/>
    </location>
</feature>
<feature type="transmembrane region" description="Helical" evidence="8">
    <location>
        <begin position="200"/>
        <end position="229"/>
    </location>
</feature>
<evidence type="ECO:0000256" key="2">
    <source>
        <dbReference type="ARBA" id="ARBA00022475"/>
    </source>
</evidence>
<feature type="transmembrane region" description="Helical" evidence="8">
    <location>
        <begin position="241"/>
        <end position="263"/>
    </location>
</feature>
<evidence type="ECO:0000256" key="4">
    <source>
        <dbReference type="ARBA" id="ARBA00022692"/>
    </source>
</evidence>
<evidence type="ECO:0000256" key="8">
    <source>
        <dbReference type="SAM" id="Phobius"/>
    </source>
</evidence>
<keyword evidence="2" id="KW-1003">Cell membrane</keyword>
<gene>
    <name evidence="9" type="ORF">Hsar01_02201</name>
</gene>
<evidence type="ECO:0000256" key="6">
    <source>
        <dbReference type="ARBA" id="ARBA00022989"/>
    </source>
</evidence>
<dbReference type="Proteomes" id="UP001476282">
    <property type="component" value="Unassembled WGS sequence"/>
</dbReference>
<name>A0ABP9UN22_9BACT</name>